<dbReference type="KEGG" id="xyk:GT347_21605"/>
<keyword evidence="1" id="KW-0472">Membrane</keyword>
<evidence type="ECO:0000313" key="5">
    <source>
        <dbReference type="EMBL" id="QHJ00345.1"/>
    </source>
</evidence>
<proteinExistence type="predicted"/>
<dbReference type="InterPro" id="IPR003593">
    <property type="entry name" value="AAA+_ATPase"/>
</dbReference>
<dbReference type="SUPFAM" id="SSF52540">
    <property type="entry name" value="P-loop containing nucleoside triphosphate hydrolases"/>
    <property type="match status" value="1"/>
</dbReference>
<sequence length="209" mass="22567">MHTEPPDSRAPLLQARQLRSERAGPIDFSLHPGETVCIVGRSGAGKSVFLRLLADLDPGEGGLTLEGVDRMAMDAPAWRRQVLYQAAEATWWMPSFREHLHGDDVAQASAHMARLDLAPELLDQPLAQLSTGQRQRLALVRSLAPAPRVLLLDEPTASLDADSTARVEALLKERCAAGCGVVWVTHSAEQAARMGDRVLTLVSGKLSAP</sequence>
<dbReference type="PANTHER" id="PTHR43119:SF1">
    <property type="entry name" value="ABC TRANSPORTER DOMAIN-CONTAINING PROTEIN"/>
    <property type="match status" value="1"/>
</dbReference>
<dbReference type="Proteomes" id="UP000464787">
    <property type="component" value="Chromosome"/>
</dbReference>
<dbReference type="Pfam" id="PF00005">
    <property type="entry name" value="ABC_tran"/>
    <property type="match status" value="1"/>
</dbReference>
<dbReference type="SMART" id="SM00382">
    <property type="entry name" value="AAA"/>
    <property type="match status" value="1"/>
</dbReference>
<dbReference type="PROSITE" id="PS50893">
    <property type="entry name" value="ABC_TRANSPORTER_2"/>
    <property type="match status" value="1"/>
</dbReference>
<accession>A0A857J8P6</accession>
<evidence type="ECO:0000313" key="6">
    <source>
        <dbReference type="Proteomes" id="UP000464787"/>
    </source>
</evidence>
<feature type="domain" description="ABC transporter" evidence="4">
    <location>
        <begin position="8"/>
        <end position="209"/>
    </location>
</feature>
<dbReference type="GO" id="GO:0016887">
    <property type="term" value="F:ATP hydrolysis activity"/>
    <property type="evidence" value="ECO:0007669"/>
    <property type="project" value="InterPro"/>
</dbReference>
<dbReference type="InterPro" id="IPR003439">
    <property type="entry name" value="ABC_transporter-like_ATP-bd"/>
</dbReference>
<dbReference type="CDD" id="cd00267">
    <property type="entry name" value="ABC_ATPase"/>
    <property type="match status" value="1"/>
</dbReference>
<keyword evidence="3 5" id="KW-0067">ATP-binding</keyword>
<evidence type="ECO:0000256" key="2">
    <source>
        <dbReference type="ARBA" id="ARBA00022741"/>
    </source>
</evidence>
<organism evidence="5 6">
    <name type="scientific">Xylophilus rhododendri</name>
    <dbReference type="NCBI Taxonomy" id="2697032"/>
    <lineage>
        <taxon>Bacteria</taxon>
        <taxon>Pseudomonadati</taxon>
        <taxon>Pseudomonadota</taxon>
        <taxon>Betaproteobacteria</taxon>
        <taxon>Burkholderiales</taxon>
        <taxon>Xylophilus</taxon>
    </lineage>
</organism>
<name>A0A857J8P6_9BURK</name>
<dbReference type="RefSeq" id="WP_160554155.1">
    <property type="nucleotide sequence ID" value="NZ_CP047650.1"/>
</dbReference>
<evidence type="ECO:0000256" key="1">
    <source>
        <dbReference type="ARBA" id="ARBA00022475"/>
    </source>
</evidence>
<dbReference type="EMBL" id="CP047650">
    <property type="protein sequence ID" value="QHJ00345.1"/>
    <property type="molecule type" value="Genomic_DNA"/>
</dbReference>
<dbReference type="PANTHER" id="PTHR43119">
    <property type="entry name" value="ABC TRANSPORT PROTEIN ATP-BINDING COMPONENT-RELATED"/>
    <property type="match status" value="1"/>
</dbReference>
<dbReference type="AlphaFoldDB" id="A0A857J8P6"/>
<keyword evidence="2" id="KW-0547">Nucleotide-binding</keyword>
<keyword evidence="1" id="KW-1003">Cell membrane</keyword>
<protein>
    <submittedName>
        <fullName evidence="5">ATP-binding cassette domain-containing protein</fullName>
    </submittedName>
</protein>
<dbReference type="InterPro" id="IPR027417">
    <property type="entry name" value="P-loop_NTPase"/>
</dbReference>
<gene>
    <name evidence="5" type="ORF">GT347_21605</name>
</gene>
<dbReference type="Gene3D" id="3.40.50.300">
    <property type="entry name" value="P-loop containing nucleotide triphosphate hydrolases"/>
    <property type="match status" value="1"/>
</dbReference>
<evidence type="ECO:0000259" key="4">
    <source>
        <dbReference type="PROSITE" id="PS50893"/>
    </source>
</evidence>
<keyword evidence="6" id="KW-1185">Reference proteome</keyword>
<evidence type="ECO:0000256" key="3">
    <source>
        <dbReference type="ARBA" id="ARBA00022840"/>
    </source>
</evidence>
<reference evidence="5 6" key="1">
    <citation type="submission" date="2020-01" db="EMBL/GenBank/DDBJ databases">
        <title>Genome sequencing of strain KACC 21265.</title>
        <authorList>
            <person name="Heo J."/>
            <person name="Kim S.-J."/>
            <person name="Kim J.-S."/>
            <person name="Hong S.-B."/>
            <person name="Kwon S.-W."/>
        </authorList>
    </citation>
    <scope>NUCLEOTIDE SEQUENCE [LARGE SCALE GENOMIC DNA]</scope>
    <source>
        <strain evidence="5 6">KACC 21265</strain>
    </source>
</reference>
<dbReference type="GO" id="GO:0005524">
    <property type="term" value="F:ATP binding"/>
    <property type="evidence" value="ECO:0007669"/>
    <property type="project" value="UniProtKB-KW"/>
</dbReference>